<reference evidence="1 2" key="1">
    <citation type="submission" date="2024-05" db="EMBL/GenBank/DDBJ databases">
        <title>Genome sequencing and assembly of Indian major carp, Cirrhinus mrigala (Hamilton, 1822).</title>
        <authorList>
            <person name="Mohindra V."/>
            <person name="Chowdhury L.M."/>
            <person name="Lal K."/>
            <person name="Jena J.K."/>
        </authorList>
    </citation>
    <scope>NUCLEOTIDE SEQUENCE [LARGE SCALE GENOMIC DNA]</scope>
    <source>
        <strain evidence="1">CM1030</strain>
        <tissue evidence="1">Blood</tissue>
    </source>
</reference>
<feature type="non-terminal residue" evidence="1">
    <location>
        <position position="52"/>
    </location>
</feature>
<accession>A0ABD0RYX3</accession>
<dbReference type="AlphaFoldDB" id="A0ABD0RYX3"/>
<proteinExistence type="predicted"/>
<gene>
    <name evidence="1" type="ORF">M9458_001611</name>
</gene>
<dbReference type="EMBL" id="JAMKFB020000001">
    <property type="protein sequence ID" value="KAL0203593.1"/>
    <property type="molecule type" value="Genomic_DNA"/>
</dbReference>
<organism evidence="1 2">
    <name type="scientific">Cirrhinus mrigala</name>
    <name type="common">Mrigala</name>
    <dbReference type="NCBI Taxonomy" id="683832"/>
    <lineage>
        <taxon>Eukaryota</taxon>
        <taxon>Metazoa</taxon>
        <taxon>Chordata</taxon>
        <taxon>Craniata</taxon>
        <taxon>Vertebrata</taxon>
        <taxon>Euteleostomi</taxon>
        <taxon>Actinopterygii</taxon>
        <taxon>Neopterygii</taxon>
        <taxon>Teleostei</taxon>
        <taxon>Ostariophysi</taxon>
        <taxon>Cypriniformes</taxon>
        <taxon>Cyprinidae</taxon>
        <taxon>Labeoninae</taxon>
        <taxon>Labeonini</taxon>
        <taxon>Cirrhinus</taxon>
    </lineage>
</organism>
<comment type="caution">
    <text evidence="1">The sequence shown here is derived from an EMBL/GenBank/DDBJ whole genome shotgun (WGS) entry which is preliminary data.</text>
</comment>
<dbReference type="Proteomes" id="UP001529510">
    <property type="component" value="Unassembled WGS sequence"/>
</dbReference>
<feature type="non-terminal residue" evidence="1">
    <location>
        <position position="1"/>
    </location>
</feature>
<evidence type="ECO:0000313" key="1">
    <source>
        <dbReference type="EMBL" id="KAL0203593.1"/>
    </source>
</evidence>
<name>A0ABD0RYX3_CIRMR</name>
<sequence>TPILLPPASEVSVCPEFSGCPILAKEAICELFVSPELSARIELPVCPATTTE</sequence>
<protein>
    <submittedName>
        <fullName evidence="1">Uncharacterized protein</fullName>
    </submittedName>
</protein>
<evidence type="ECO:0000313" key="2">
    <source>
        <dbReference type="Proteomes" id="UP001529510"/>
    </source>
</evidence>
<keyword evidence="2" id="KW-1185">Reference proteome</keyword>